<accession>A0ABR1GGQ8</accession>
<protein>
    <submittedName>
        <fullName evidence="2">Uncharacterized protein</fullName>
    </submittedName>
</protein>
<organism evidence="2 3">
    <name type="scientific">Neonectria punicea</name>
    <dbReference type="NCBI Taxonomy" id="979145"/>
    <lineage>
        <taxon>Eukaryota</taxon>
        <taxon>Fungi</taxon>
        <taxon>Dikarya</taxon>
        <taxon>Ascomycota</taxon>
        <taxon>Pezizomycotina</taxon>
        <taxon>Sordariomycetes</taxon>
        <taxon>Hypocreomycetidae</taxon>
        <taxon>Hypocreales</taxon>
        <taxon>Nectriaceae</taxon>
        <taxon>Neonectria</taxon>
    </lineage>
</organism>
<dbReference type="Proteomes" id="UP001498476">
    <property type="component" value="Unassembled WGS sequence"/>
</dbReference>
<name>A0ABR1GGQ8_9HYPO</name>
<feature type="region of interest" description="Disordered" evidence="1">
    <location>
        <begin position="200"/>
        <end position="278"/>
    </location>
</feature>
<evidence type="ECO:0000313" key="2">
    <source>
        <dbReference type="EMBL" id="KAK7393905.1"/>
    </source>
</evidence>
<sequence length="373" mass="41346">MMATLQPQAPPAYPTSWYSTSSSPDLNFDLDTFAPLTSSSSSSSTKSPRRFPQNFPGSLPILPYTVAEWTKAIQDIKREYINQHYRPCATRCNEILDNLRDASVIQPAYIIYLHFYAASAQEMMAHGLHNASSARVAFLHKAQDHYQKASHLIASADVSMTQSLQRQSVLHDFGDSPSSILSFPASAFWSPSVMSRASSRASSVSSQGAPDPQFKAAGDRASFNTTSEDSDVLIRPDSPTLGLPPWGDNSFKDLLDAMPSPPTSPGRESESPPLPALPDRTSDYVHSAFRYAALLAGLQRQITRHLSFIEMDLEAARNPPPTAVNLGLLHHEHRALDLQARVEKLRAGGWQRRRFDNQRYEDLRESAMADMLE</sequence>
<evidence type="ECO:0000313" key="3">
    <source>
        <dbReference type="Proteomes" id="UP001498476"/>
    </source>
</evidence>
<reference evidence="2 3" key="1">
    <citation type="journal article" date="2025" name="Microbiol. Resour. Announc.">
        <title>Draft genome sequences for Neonectria magnoliae and Neonectria punicea, canker pathogens of Liriodendron tulipifera and Acer saccharum in West Virginia.</title>
        <authorList>
            <person name="Petronek H.M."/>
            <person name="Kasson M.T."/>
            <person name="Metheny A.M."/>
            <person name="Stauder C.M."/>
            <person name="Lovett B."/>
            <person name="Lynch S.C."/>
            <person name="Garnas J.R."/>
            <person name="Kasson L.R."/>
            <person name="Stajich J.E."/>
        </authorList>
    </citation>
    <scope>NUCLEOTIDE SEQUENCE [LARGE SCALE GENOMIC DNA]</scope>
    <source>
        <strain evidence="2 3">NRRL 64653</strain>
    </source>
</reference>
<keyword evidence="3" id="KW-1185">Reference proteome</keyword>
<proteinExistence type="predicted"/>
<evidence type="ECO:0000256" key="1">
    <source>
        <dbReference type="SAM" id="MobiDB-lite"/>
    </source>
</evidence>
<gene>
    <name evidence="2" type="ORF">QQX98_013313</name>
</gene>
<dbReference type="EMBL" id="JAZAVJ010000645">
    <property type="protein sequence ID" value="KAK7393905.1"/>
    <property type="molecule type" value="Genomic_DNA"/>
</dbReference>
<comment type="caution">
    <text evidence="2">The sequence shown here is derived from an EMBL/GenBank/DDBJ whole genome shotgun (WGS) entry which is preliminary data.</text>
</comment>